<dbReference type="InterPro" id="IPR029491">
    <property type="entry name" value="Helicase_HTH"/>
</dbReference>
<evidence type="ECO:0000313" key="3">
    <source>
        <dbReference type="Proteomes" id="UP000199612"/>
    </source>
</evidence>
<dbReference type="Proteomes" id="UP000199612">
    <property type="component" value="Unassembled WGS sequence"/>
</dbReference>
<dbReference type="OrthoDB" id="2168040at2"/>
<protein>
    <submittedName>
        <fullName evidence="2">Uncharacterized protein YpbB</fullName>
    </submittedName>
</protein>
<dbReference type="SUPFAM" id="SSF69989">
    <property type="entry name" value="C-terminal domain of PLC-beta"/>
    <property type="match status" value="1"/>
</dbReference>
<reference evidence="3" key="1">
    <citation type="submission" date="2016-10" db="EMBL/GenBank/DDBJ databases">
        <authorList>
            <person name="Varghese N."/>
            <person name="Submissions S."/>
        </authorList>
    </citation>
    <scope>NUCLEOTIDE SEQUENCE [LARGE SCALE GENOMIC DNA]</scope>
    <source>
        <strain evidence="3">DSM 23664</strain>
    </source>
</reference>
<dbReference type="STRING" id="753702.SAMN04488102_101251"/>
<keyword evidence="3" id="KW-1185">Reference proteome</keyword>
<proteinExistence type="predicted"/>
<evidence type="ECO:0000259" key="1">
    <source>
        <dbReference type="Pfam" id="PF14493"/>
    </source>
</evidence>
<name>A0A1I1EM61_9LACT</name>
<dbReference type="AlphaFoldDB" id="A0A1I1EM61"/>
<dbReference type="EMBL" id="FOLT01000001">
    <property type="protein sequence ID" value="SFB88269.1"/>
    <property type="molecule type" value="Genomic_DNA"/>
</dbReference>
<evidence type="ECO:0000313" key="2">
    <source>
        <dbReference type="EMBL" id="SFB88269.1"/>
    </source>
</evidence>
<feature type="domain" description="Helicase Helix-turn-helix" evidence="1">
    <location>
        <begin position="256"/>
        <end position="340"/>
    </location>
</feature>
<dbReference type="RefSeq" id="WP_091528003.1">
    <property type="nucleotide sequence ID" value="NZ_FOLT01000001.1"/>
</dbReference>
<gene>
    <name evidence="2" type="ORF">SAMN04488102_101251</name>
</gene>
<organism evidence="2 3">
    <name type="scientific">Alkalibacterium subtropicum</name>
    <dbReference type="NCBI Taxonomy" id="753702"/>
    <lineage>
        <taxon>Bacteria</taxon>
        <taxon>Bacillati</taxon>
        <taxon>Bacillota</taxon>
        <taxon>Bacilli</taxon>
        <taxon>Lactobacillales</taxon>
        <taxon>Carnobacteriaceae</taxon>
        <taxon>Alkalibacterium</taxon>
    </lineage>
</organism>
<dbReference type="Pfam" id="PF14493">
    <property type="entry name" value="HTH_40"/>
    <property type="match status" value="1"/>
</dbReference>
<accession>A0A1I1EM61</accession>
<sequence>MNADFFAGFIVSLFNEKTSVTTKQLSLIAAGKRTPSVLFNVEKNNLYTLFGLFPEVSLKGWERVGQTLLDYRLVKSTEDALSLTEKGFKARESFITDFPVNNGLEQLRYSTTKPLYWNRMIFTTQVFSEYSYKNKQYVPYLSSLEDQRNMKKWLVEQGRPMDELAQEWFRELKALFQSLPAKEADFIAGHFSGHHVSGSTSRQLQERYGLSKEHYTVFIDQLSYKIVQHDNKRFPLLLSLWNRTHLDCDEGLSHSARLSRRMLERGKGIDEVAVERKLKANTIREHILECVLITDWPHFKQYIRPDHYTACHTLIGADPAVSYAEAKNEITDLDFFTFRLIEIERMRRHG</sequence>